<feature type="non-terminal residue" evidence="2">
    <location>
        <position position="94"/>
    </location>
</feature>
<feature type="transmembrane region" description="Helical" evidence="1">
    <location>
        <begin position="6"/>
        <end position="24"/>
    </location>
</feature>
<gene>
    <name evidence="2" type="ORF">L9F63_005450</name>
</gene>
<keyword evidence="3" id="KW-1185">Reference proteome</keyword>
<feature type="non-terminal residue" evidence="2">
    <location>
        <position position="1"/>
    </location>
</feature>
<comment type="caution">
    <text evidence="2">The sequence shown here is derived from an EMBL/GenBank/DDBJ whole genome shotgun (WGS) entry which is preliminary data.</text>
</comment>
<reference evidence="2" key="1">
    <citation type="journal article" date="2023" name="IScience">
        <title>Live-bearing cockroach genome reveals convergent evolutionary mechanisms linked to viviparity in insects and beyond.</title>
        <authorList>
            <person name="Fouks B."/>
            <person name="Harrison M.C."/>
            <person name="Mikhailova A.A."/>
            <person name="Marchal E."/>
            <person name="English S."/>
            <person name="Carruthers M."/>
            <person name="Jennings E.C."/>
            <person name="Chiamaka E.L."/>
            <person name="Frigard R.A."/>
            <person name="Pippel M."/>
            <person name="Attardo G.M."/>
            <person name="Benoit J.B."/>
            <person name="Bornberg-Bauer E."/>
            <person name="Tobe S.S."/>
        </authorList>
    </citation>
    <scope>NUCLEOTIDE SEQUENCE</scope>
    <source>
        <strain evidence="2">Stay&amp;Tobe</strain>
    </source>
</reference>
<keyword evidence="1" id="KW-1133">Transmembrane helix</keyword>
<accession>A0AAD7ZDH6</accession>
<keyword evidence="1" id="KW-0812">Transmembrane</keyword>
<keyword evidence="1" id="KW-0472">Membrane</keyword>
<evidence type="ECO:0000313" key="2">
    <source>
        <dbReference type="EMBL" id="KAJ9578332.1"/>
    </source>
</evidence>
<evidence type="ECO:0000313" key="3">
    <source>
        <dbReference type="Proteomes" id="UP001233999"/>
    </source>
</evidence>
<dbReference type="Proteomes" id="UP001233999">
    <property type="component" value="Unassembled WGS sequence"/>
</dbReference>
<name>A0AAD7ZDH6_DIPPU</name>
<sequence length="94" mass="10620">YTLSILIAVYIAYMISLERLLVVLENSTIKLAQFLPSADVLHLFGTDPFPLYEEGRISTYIALFCSSGIQASVGNYMLIYGYFYPILICVCFML</sequence>
<reference evidence="2" key="2">
    <citation type="submission" date="2023-05" db="EMBL/GenBank/DDBJ databases">
        <authorList>
            <person name="Fouks B."/>
        </authorList>
    </citation>
    <scope>NUCLEOTIDE SEQUENCE</scope>
    <source>
        <strain evidence="2">Stay&amp;Tobe</strain>
        <tissue evidence="2">Testes</tissue>
    </source>
</reference>
<evidence type="ECO:0000256" key="1">
    <source>
        <dbReference type="SAM" id="Phobius"/>
    </source>
</evidence>
<dbReference type="EMBL" id="JASPKZ010008888">
    <property type="protein sequence ID" value="KAJ9578332.1"/>
    <property type="molecule type" value="Genomic_DNA"/>
</dbReference>
<organism evidence="2 3">
    <name type="scientific">Diploptera punctata</name>
    <name type="common">Pacific beetle cockroach</name>
    <dbReference type="NCBI Taxonomy" id="6984"/>
    <lineage>
        <taxon>Eukaryota</taxon>
        <taxon>Metazoa</taxon>
        <taxon>Ecdysozoa</taxon>
        <taxon>Arthropoda</taxon>
        <taxon>Hexapoda</taxon>
        <taxon>Insecta</taxon>
        <taxon>Pterygota</taxon>
        <taxon>Neoptera</taxon>
        <taxon>Polyneoptera</taxon>
        <taxon>Dictyoptera</taxon>
        <taxon>Blattodea</taxon>
        <taxon>Blaberoidea</taxon>
        <taxon>Blaberidae</taxon>
        <taxon>Diplopterinae</taxon>
        <taxon>Diploptera</taxon>
    </lineage>
</organism>
<protein>
    <submittedName>
        <fullName evidence="2">Uncharacterized protein</fullName>
    </submittedName>
</protein>
<dbReference type="AlphaFoldDB" id="A0AAD7ZDH6"/>
<proteinExistence type="predicted"/>